<gene>
    <name evidence="2" type="ORF">M409DRAFT_23698</name>
</gene>
<organism evidence="2 3">
    <name type="scientific">Zasmidium cellare ATCC 36951</name>
    <dbReference type="NCBI Taxonomy" id="1080233"/>
    <lineage>
        <taxon>Eukaryota</taxon>
        <taxon>Fungi</taxon>
        <taxon>Dikarya</taxon>
        <taxon>Ascomycota</taxon>
        <taxon>Pezizomycotina</taxon>
        <taxon>Dothideomycetes</taxon>
        <taxon>Dothideomycetidae</taxon>
        <taxon>Mycosphaerellales</taxon>
        <taxon>Mycosphaerellaceae</taxon>
        <taxon>Zasmidium</taxon>
    </lineage>
</organism>
<feature type="region of interest" description="Disordered" evidence="1">
    <location>
        <begin position="1"/>
        <end position="34"/>
    </location>
</feature>
<dbReference type="PANTHER" id="PTHR38790:SF4">
    <property type="entry name" value="2EXR DOMAIN-CONTAINING PROTEIN"/>
    <property type="match status" value="1"/>
</dbReference>
<dbReference type="GeneID" id="54560180"/>
<evidence type="ECO:0000256" key="1">
    <source>
        <dbReference type="SAM" id="MobiDB-lite"/>
    </source>
</evidence>
<dbReference type="RefSeq" id="XP_033666860.1">
    <property type="nucleotide sequence ID" value="XM_033806908.1"/>
</dbReference>
<sequence length="228" mass="25838">MSSTSKTTSTSSITLRETPSKTRNTTPTKSTTSSPIPLLFTLPTELLDLIYEFTFSDFTVHIGARFCNYGQDRFGYAGWKAVTLHGNPNTGIIATCKQMRAETQRLYYERGVFSFEDAKACDTWLLRSVPPEMYSAIRVLRVPTPWCEDMFEDLEKKRFTYEGSCVARLINDRALYTLREARAEIGQEILGRLSGGVLRAKAVDRMFGVVWTSMPWELGFCMEVSSRA</sequence>
<evidence type="ECO:0000313" key="3">
    <source>
        <dbReference type="Proteomes" id="UP000799537"/>
    </source>
</evidence>
<name>A0A6A6CFY5_ZASCE</name>
<evidence type="ECO:0000313" key="2">
    <source>
        <dbReference type="EMBL" id="KAF2165971.1"/>
    </source>
</evidence>
<reference evidence="2" key="1">
    <citation type="journal article" date="2020" name="Stud. Mycol.">
        <title>101 Dothideomycetes genomes: a test case for predicting lifestyles and emergence of pathogens.</title>
        <authorList>
            <person name="Haridas S."/>
            <person name="Albert R."/>
            <person name="Binder M."/>
            <person name="Bloem J."/>
            <person name="Labutti K."/>
            <person name="Salamov A."/>
            <person name="Andreopoulos B."/>
            <person name="Baker S."/>
            <person name="Barry K."/>
            <person name="Bills G."/>
            <person name="Bluhm B."/>
            <person name="Cannon C."/>
            <person name="Castanera R."/>
            <person name="Culley D."/>
            <person name="Daum C."/>
            <person name="Ezra D."/>
            <person name="Gonzalez J."/>
            <person name="Henrissat B."/>
            <person name="Kuo A."/>
            <person name="Liang C."/>
            <person name="Lipzen A."/>
            <person name="Lutzoni F."/>
            <person name="Magnuson J."/>
            <person name="Mondo S."/>
            <person name="Nolan M."/>
            <person name="Ohm R."/>
            <person name="Pangilinan J."/>
            <person name="Park H.-J."/>
            <person name="Ramirez L."/>
            <person name="Alfaro M."/>
            <person name="Sun H."/>
            <person name="Tritt A."/>
            <person name="Yoshinaga Y."/>
            <person name="Zwiers L.-H."/>
            <person name="Turgeon B."/>
            <person name="Goodwin S."/>
            <person name="Spatafora J."/>
            <person name="Crous P."/>
            <person name="Grigoriev I."/>
        </authorList>
    </citation>
    <scope>NUCLEOTIDE SEQUENCE</scope>
    <source>
        <strain evidence="2">ATCC 36951</strain>
    </source>
</reference>
<dbReference type="EMBL" id="ML993598">
    <property type="protein sequence ID" value="KAF2165971.1"/>
    <property type="molecule type" value="Genomic_DNA"/>
</dbReference>
<protein>
    <submittedName>
        <fullName evidence="2">Uncharacterized protein</fullName>
    </submittedName>
</protein>
<dbReference type="Proteomes" id="UP000799537">
    <property type="component" value="Unassembled WGS sequence"/>
</dbReference>
<accession>A0A6A6CFY5</accession>
<feature type="compositionally biased region" description="Low complexity" evidence="1">
    <location>
        <begin position="21"/>
        <end position="34"/>
    </location>
</feature>
<feature type="compositionally biased region" description="Low complexity" evidence="1">
    <location>
        <begin position="1"/>
        <end position="14"/>
    </location>
</feature>
<dbReference type="AlphaFoldDB" id="A0A6A6CFY5"/>
<proteinExistence type="predicted"/>
<dbReference type="PANTHER" id="PTHR38790">
    <property type="entry name" value="2EXR DOMAIN-CONTAINING PROTEIN-RELATED"/>
    <property type="match status" value="1"/>
</dbReference>
<keyword evidence="3" id="KW-1185">Reference proteome</keyword>